<sequence>MEKMLLTILSTHIITWKRNHTVESHPISSNMFETTRCIQSTVGRSSNQCASISPRHAQVLSNPKYLMADHCFILIVKLTLISKEKSVMVASTLDYTVIDAFTPERFRGNPAAIILLEEATYPDDSFLQKIGREFNLSETAFLIKHATSSPDSPSFHIRWFTPTVEIALCGHATLASAHFLYTKILVPRSVPISFHTKSGIVTAGPSANNGKIELDFPAEPPVESSEADWEIVRTVFGLDRSDLIFVGRSRLDVLVEVSEAVNIEEVKVDFLALATLKTRGLIVTRAAPVSYKDFHFISRVFSADTGIPEDPVTGSAHCTLAVHWSKKLGKANQPLAAYQASARGGILEVTWVQEKGRVKLVGDAVVVAEGKLFLA</sequence>
<dbReference type="PANTHER" id="PTHR13774">
    <property type="entry name" value="PHENAZINE BIOSYNTHESIS PROTEIN"/>
    <property type="match status" value="1"/>
</dbReference>
<dbReference type="InterPro" id="IPR003719">
    <property type="entry name" value="Phenazine_PhzF-like"/>
</dbReference>
<dbReference type="InParanoid" id="A0A0L0HV48"/>
<name>A0A0L0HV48_SPIPD</name>
<evidence type="ECO:0000313" key="4">
    <source>
        <dbReference type="Proteomes" id="UP000053201"/>
    </source>
</evidence>
<dbReference type="eggNOG" id="KOG3033">
    <property type="taxonomic scope" value="Eukaryota"/>
</dbReference>
<dbReference type="RefSeq" id="XP_016613027.1">
    <property type="nucleotide sequence ID" value="XM_016757009.1"/>
</dbReference>
<dbReference type="SUPFAM" id="SSF54506">
    <property type="entry name" value="Diaminopimelate epimerase-like"/>
    <property type="match status" value="1"/>
</dbReference>
<reference evidence="3 4" key="1">
    <citation type="submission" date="2009-08" db="EMBL/GenBank/DDBJ databases">
        <title>The Genome Sequence of Spizellomyces punctatus strain DAOM BR117.</title>
        <authorList>
            <consortium name="The Broad Institute Genome Sequencing Platform"/>
            <person name="Russ C."/>
            <person name="Cuomo C."/>
            <person name="Shea T."/>
            <person name="Young S.K."/>
            <person name="Zeng Q."/>
            <person name="Koehrsen M."/>
            <person name="Haas B."/>
            <person name="Borodovsky M."/>
            <person name="Guigo R."/>
            <person name="Alvarado L."/>
            <person name="Berlin A."/>
            <person name="Bochicchio J."/>
            <person name="Borenstein D."/>
            <person name="Chapman S."/>
            <person name="Chen Z."/>
            <person name="Engels R."/>
            <person name="Freedman E."/>
            <person name="Gellesch M."/>
            <person name="Goldberg J."/>
            <person name="Griggs A."/>
            <person name="Gujja S."/>
            <person name="Heiman D."/>
            <person name="Hepburn T."/>
            <person name="Howarth C."/>
            <person name="Jen D."/>
            <person name="Larson L."/>
            <person name="Lewis B."/>
            <person name="Mehta T."/>
            <person name="Park D."/>
            <person name="Pearson M."/>
            <person name="Roberts A."/>
            <person name="Saif S."/>
            <person name="Shenoy N."/>
            <person name="Sisk P."/>
            <person name="Stolte C."/>
            <person name="Sykes S."/>
            <person name="Thomson T."/>
            <person name="Walk T."/>
            <person name="White J."/>
            <person name="Yandava C."/>
            <person name="Burger G."/>
            <person name="Gray M.W."/>
            <person name="Holland P.W.H."/>
            <person name="King N."/>
            <person name="Lang F.B.F."/>
            <person name="Roger A.J."/>
            <person name="Ruiz-Trillo I."/>
            <person name="Lander E."/>
            <person name="Nusbaum C."/>
        </authorList>
    </citation>
    <scope>NUCLEOTIDE SEQUENCE [LARGE SCALE GENOMIC DNA]</scope>
    <source>
        <strain evidence="3 4">DAOM BR117</strain>
    </source>
</reference>
<dbReference type="Gene3D" id="3.10.310.10">
    <property type="entry name" value="Diaminopimelate Epimerase, Chain A, domain 1"/>
    <property type="match status" value="2"/>
</dbReference>
<dbReference type="STRING" id="645134.A0A0L0HV48"/>
<keyword evidence="4" id="KW-1185">Reference proteome</keyword>
<proteinExistence type="inferred from homology"/>
<dbReference type="Pfam" id="PF02567">
    <property type="entry name" value="PhzC-PhzF"/>
    <property type="match status" value="1"/>
</dbReference>
<dbReference type="Proteomes" id="UP000053201">
    <property type="component" value="Unassembled WGS sequence"/>
</dbReference>
<dbReference type="EMBL" id="KQ257450">
    <property type="protein sequence ID" value="KND04988.1"/>
    <property type="molecule type" value="Genomic_DNA"/>
</dbReference>
<dbReference type="PANTHER" id="PTHR13774:SF17">
    <property type="entry name" value="PHENAZINE BIOSYNTHESIS-LIKE DOMAIN-CONTAINING PROTEIN"/>
    <property type="match status" value="1"/>
</dbReference>
<dbReference type="OrthoDB" id="75169at2759"/>
<evidence type="ECO:0000313" key="3">
    <source>
        <dbReference type="EMBL" id="KND04988.1"/>
    </source>
</evidence>
<protein>
    <submittedName>
        <fullName evidence="3">Phenazine biosynthesis protein PhzF family protein</fullName>
    </submittedName>
</protein>
<dbReference type="GO" id="GO:0016853">
    <property type="term" value="F:isomerase activity"/>
    <property type="evidence" value="ECO:0007669"/>
    <property type="project" value="UniProtKB-KW"/>
</dbReference>
<dbReference type="GeneID" id="27691991"/>
<dbReference type="VEuPathDB" id="FungiDB:SPPG_08866"/>
<evidence type="ECO:0000256" key="2">
    <source>
        <dbReference type="ARBA" id="ARBA00023235"/>
    </source>
</evidence>
<accession>A0A0L0HV48</accession>
<dbReference type="GO" id="GO:0005737">
    <property type="term" value="C:cytoplasm"/>
    <property type="evidence" value="ECO:0007669"/>
    <property type="project" value="TreeGrafter"/>
</dbReference>
<comment type="similarity">
    <text evidence="1">Belongs to the PhzF family.</text>
</comment>
<dbReference type="NCBIfam" id="TIGR00654">
    <property type="entry name" value="PhzF_family"/>
    <property type="match status" value="1"/>
</dbReference>
<dbReference type="FunCoup" id="A0A0L0HV48">
    <property type="interactions" value="329"/>
</dbReference>
<keyword evidence="2" id="KW-0413">Isomerase</keyword>
<organism evidence="3 4">
    <name type="scientific">Spizellomyces punctatus (strain DAOM BR117)</name>
    <dbReference type="NCBI Taxonomy" id="645134"/>
    <lineage>
        <taxon>Eukaryota</taxon>
        <taxon>Fungi</taxon>
        <taxon>Fungi incertae sedis</taxon>
        <taxon>Chytridiomycota</taxon>
        <taxon>Chytridiomycota incertae sedis</taxon>
        <taxon>Chytridiomycetes</taxon>
        <taxon>Spizellomycetales</taxon>
        <taxon>Spizellomycetaceae</taxon>
        <taxon>Spizellomyces</taxon>
    </lineage>
</organism>
<dbReference type="OMA" id="MDFPAKQ"/>
<gene>
    <name evidence="3" type="ORF">SPPG_08866</name>
</gene>
<evidence type="ECO:0000256" key="1">
    <source>
        <dbReference type="ARBA" id="ARBA00008270"/>
    </source>
</evidence>
<dbReference type="AlphaFoldDB" id="A0A0L0HV48"/>